<feature type="transmembrane region" description="Helical" evidence="1">
    <location>
        <begin position="33"/>
        <end position="55"/>
    </location>
</feature>
<dbReference type="RefSeq" id="WP_261955434.1">
    <property type="nucleotide sequence ID" value="NZ_AP026073.1"/>
</dbReference>
<evidence type="ECO:0000256" key="1">
    <source>
        <dbReference type="SAM" id="Phobius"/>
    </source>
</evidence>
<keyword evidence="1" id="KW-0472">Membrane</keyword>
<dbReference type="EMBL" id="AP026073">
    <property type="protein sequence ID" value="BDM71923.1"/>
    <property type="molecule type" value="Genomic_DNA"/>
</dbReference>
<protein>
    <submittedName>
        <fullName evidence="2">Uncharacterized protein</fullName>
    </submittedName>
</protein>
<name>A0ABM7ZZZ3_STRNI</name>
<evidence type="ECO:0000313" key="2">
    <source>
        <dbReference type="EMBL" id="BDM71923.1"/>
    </source>
</evidence>
<reference evidence="2" key="1">
    <citation type="submission" date="2022-06" db="EMBL/GenBank/DDBJ databases">
        <title>Complete genome sequence of Streptomyces nigrescens HEK616.</title>
        <authorList>
            <person name="Asamizu S."/>
            <person name="Onaka H."/>
        </authorList>
    </citation>
    <scope>NUCLEOTIDE SEQUENCE</scope>
    <source>
        <strain evidence="2">HEK616</strain>
    </source>
</reference>
<evidence type="ECO:0000313" key="3">
    <source>
        <dbReference type="Proteomes" id="UP001059597"/>
    </source>
</evidence>
<keyword evidence="3" id="KW-1185">Reference proteome</keyword>
<accession>A0ABM7ZZZ3</accession>
<proteinExistence type="predicted"/>
<keyword evidence="1" id="KW-1133">Transmembrane helix</keyword>
<gene>
    <name evidence="2" type="ORF">HEK616_54100</name>
</gene>
<organism evidence="2 3">
    <name type="scientific">Streptomyces nigrescens</name>
    <dbReference type="NCBI Taxonomy" id="1920"/>
    <lineage>
        <taxon>Bacteria</taxon>
        <taxon>Bacillati</taxon>
        <taxon>Actinomycetota</taxon>
        <taxon>Actinomycetes</taxon>
        <taxon>Kitasatosporales</taxon>
        <taxon>Streptomycetaceae</taxon>
        <taxon>Streptomyces</taxon>
    </lineage>
</organism>
<keyword evidence="1" id="KW-0812">Transmembrane</keyword>
<sequence>MTGPALEAPGLPLEASDRYLAASDLAHHLLMDFAIKILIVVVALVVLGLGMTVIWRRVGRPRKRQRKIDE</sequence>
<dbReference type="Proteomes" id="UP001059597">
    <property type="component" value="Chromosome"/>
</dbReference>